<protein>
    <submittedName>
        <fullName evidence="1">Uncharacterized protein</fullName>
    </submittedName>
</protein>
<sequence length="74" mass="8738">MLLSKLHPRCDKCKEKDTCDEKRMVACGIMVKEYTPIAIYRGENCTIDTSLEKIKKSIEEDFYKNIRCEFNRTL</sequence>
<dbReference type="STRING" id="1123281.SAMN02745180_00484"/>
<evidence type="ECO:0000313" key="1">
    <source>
        <dbReference type="EMBL" id="SHH56346.1"/>
    </source>
</evidence>
<proteinExistence type="predicted"/>
<keyword evidence="2" id="KW-1185">Reference proteome</keyword>
<dbReference type="RefSeq" id="WP_072743067.1">
    <property type="nucleotide sequence ID" value="NZ_FQXR01000003.1"/>
</dbReference>
<organism evidence="1 2">
    <name type="scientific">Sporanaerobacter acetigenes DSM 13106</name>
    <dbReference type="NCBI Taxonomy" id="1123281"/>
    <lineage>
        <taxon>Bacteria</taxon>
        <taxon>Bacillati</taxon>
        <taxon>Bacillota</taxon>
        <taxon>Tissierellia</taxon>
        <taxon>Tissierellales</taxon>
        <taxon>Sporanaerobacteraceae</taxon>
        <taxon>Sporanaerobacter</taxon>
    </lineage>
</organism>
<dbReference type="EMBL" id="FQXR01000003">
    <property type="protein sequence ID" value="SHH56346.1"/>
    <property type="molecule type" value="Genomic_DNA"/>
</dbReference>
<accession>A0A1M5U0E5</accession>
<name>A0A1M5U0E5_9FIRM</name>
<gene>
    <name evidence="1" type="ORF">SAMN02745180_00484</name>
</gene>
<dbReference type="Proteomes" id="UP000184389">
    <property type="component" value="Unassembled WGS sequence"/>
</dbReference>
<evidence type="ECO:0000313" key="2">
    <source>
        <dbReference type="Proteomes" id="UP000184389"/>
    </source>
</evidence>
<reference evidence="1 2" key="1">
    <citation type="submission" date="2016-11" db="EMBL/GenBank/DDBJ databases">
        <authorList>
            <person name="Jaros S."/>
            <person name="Januszkiewicz K."/>
            <person name="Wedrychowicz H."/>
        </authorList>
    </citation>
    <scope>NUCLEOTIDE SEQUENCE [LARGE SCALE GENOMIC DNA]</scope>
    <source>
        <strain evidence="1 2">DSM 13106</strain>
    </source>
</reference>
<dbReference type="AlphaFoldDB" id="A0A1M5U0E5"/>